<dbReference type="PANTHER" id="PTHR35563:SF2">
    <property type="entry name" value="BARREL METAL-DEPENDENT HYDROLASE, PUTATIVE (AFU_ORTHOLOGUE AFUA_1G16240)-RELATED"/>
    <property type="match status" value="1"/>
</dbReference>
<name>A0A8K0SDC0_9HYPO</name>
<evidence type="ECO:0000313" key="2">
    <source>
        <dbReference type="EMBL" id="KAH7303211.1"/>
    </source>
</evidence>
<keyword evidence="3" id="KW-1185">Reference proteome</keyword>
<dbReference type="InterPro" id="IPR052358">
    <property type="entry name" value="Aro_Compnd_Degr_Hydrolases"/>
</dbReference>
<dbReference type="SUPFAM" id="SSF51556">
    <property type="entry name" value="Metallo-dependent hydrolases"/>
    <property type="match status" value="1"/>
</dbReference>
<dbReference type="Proteomes" id="UP000813444">
    <property type="component" value="Unassembled WGS sequence"/>
</dbReference>
<proteinExistence type="predicted"/>
<reference evidence="2" key="1">
    <citation type="journal article" date="2021" name="Nat. Commun.">
        <title>Genetic determinants of endophytism in the Arabidopsis root mycobiome.</title>
        <authorList>
            <person name="Mesny F."/>
            <person name="Miyauchi S."/>
            <person name="Thiergart T."/>
            <person name="Pickel B."/>
            <person name="Atanasova L."/>
            <person name="Karlsson M."/>
            <person name="Huettel B."/>
            <person name="Barry K.W."/>
            <person name="Haridas S."/>
            <person name="Chen C."/>
            <person name="Bauer D."/>
            <person name="Andreopoulos W."/>
            <person name="Pangilinan J."/>
            <person name="LaButti K."/>
            <person name="Riley R."/>
            <person name="Lipzen A."/>
            <person name="Clum A."/>
            <person name="Drula E."/>
            <person name="Henrissat B."/>
            <person name="Kohler A."/>
            <person name="Grigoriev I.V."/>
            <person name="Martin F.M."/>
            <person name="Hacquard S."/>
        </authorList>
    </citation>
    <scope>NUCLEOTIDE SEQUENCE</scope>
    <source>
        <strain evidence="2">MPI-CAGE-CH-0235</strain>
    </source>
</reference>
<dbReference type="InterPro" id="IPR006680">
    <property type="entry name" value="Amidohydro-rel"/>
</dbReference>
<dbReference type="PANTHER" id="PTHR35563">
    <property type="entry name" value="BARREL METAL-DEPENDENT HYDROLASE, PUTATIVE (AFU_ORTHOLOGUE AFUA_1G16240)-RELATED"/>
    <property type="match status" value="1"/>
</dbReference>
<dbReference type="InterPro" id="IPR032466">
    <property type="entry name" value="Metal_Hydrolase"/>
</dbReference>
<dbReference type="GO" id="GO:0016787">
    <property type="term" value="F:hydrolase activity"/>
    <property type="evidence" value="ECO:0007669"/>
    <property type="project" value="InterPro"/>
</dbReference>
<dbReference type="OrthoDB" id="2135488at2759"/>
<comment type="caution">
    <text evidence="2">The sequence shown here is derived from an EMBL/GenBank/DDBJ whole genome shotgun (WGS) entry which is preliminary data.</text>
</comment>
<dbReference type="Pfam" id="PF04909">
    <property type="entry name" value="Amidohydro_2"/>
    <property type="match status" value="1"/>
</dbReference>
<gene>
    <name evidence="2" type="ORF">B0I35DRAFT_365316</name>
</gene>
<dbReference type="AlphaFoldDB" id="A0A8K0SDC0"/>
<evidence type="ECO:0000313" key="3">
    <source>
        <dbReference type="Proteomes" id="UP000813444"/>
    </source>
</evidence>
<evidence type="ECO:0000259" key="1">
    <source>
        <dbReference type="Pfam" id="PF04909"/>
    </source>
</evidence>
<protein>
    <recommendedName>
        <fullName evidence="1">Amidohydrolase-related domain-containing protein</fullName>
    </recommendedName>
</protein>
<dbReference type="EMBL" id="JAGPNK010000037">
    <property type="protein sequence ID" value="KAH7303211.1"/>
    <property type="molecule type" value="Genomic_DNA"/>
</dbReference>
<feature type="domain" description="Amidohydrolase-related" evidence="1">
    <location>
        <begin position="16"/>
        <end position="297"/>
    </location>
</feature>
<dbReference type="Gene3D" id="3.20.20.140">
    <property type="entry name" value="Metal-dependent hydrolases"/>
    <property type="match status" value="1"/>
</dbReference>
<organism evidence="2 3">
    <name type="scientific">Stachybotrys elegans</name>
    <dbReference type="NCBI Taxonomy" id="80388"/>
    <lineage>
        <taxon>Eukaryota</taxon>
        <taxon>Fungi</taxon>
        <taxon>Dikarya</taxon>
        <taxon>Ascomycota</taxon>
        <taxon>Pezizomycotina</taxon>
        <taxon>Sordariomycetes</taxon>
        <taxon>Hypocreomycetidae</taxon>
        <taxon>Hypocreales</taxon>
        <taxon>Stachybotryaceae</taxon>
        <taxon>Stachybotrys</taxon>
    </lineage>
</organism>
<accession>A0A8K0SDC0</accession>
<sequence length="297" mass="33115">MSLRHTANFTIPAGAWDTHVHCFTPDQFPFKPDRSYTPQPAPLPLLIENLFTENVVIVAASIEDGPQGIVSHLEDFSQNYPERQGFGILTWDPAADPGLGNLTDCELEYFHSVGVRGVRIYEGTSDPDFVWGQIQQAAHLPPMKKHKWCITANLPLATWSALGDKILNAPELEGITIVADHHAKALPSLHRTPEFDKVLDLMGAGRLAVKLGSLHRESPGRIELMRPIIQSFANRAPTAIVWGSDWPHVNTTNKSLEPGPPLQNVDTEAELSLLREWLTDEQWHMMFVSNPPKIFGF</sequence>